<feature type="region of interest" description="Disordered" evidence="7">
    <location>
        <begin position="687"/>
        <end position="712"/>
    </location>
</feature>
<feature type="repeat" description="ANK" evidence="5">
    <location>
        <begin position="1172"/>
        <end position="1205"/>
    </location>
</feature>
<keyword evidence="9" id="KW-1185">Reference proteome</keyword>
<dbReference type="InterPro" id="IPR036770">
    <property type="entry name" value="Ankyrin_rpt-contain_sf"/>
</dbReference>
<evidence type="ECO:0000256" key="7">
    <source>
        <dbReference type="SAM" id="MobiDB-lite"/>
    </source>
</evidence>
<feature type="region of interest" description="Disordered" evidence="7">
    <location>
        <begin position="224"/>
        <end position="260"/>
    </location>
</feature>
<dbReference type="Proteomes" id="UP000018467">
    <property type="component" value="Unassembled WGS sequence"/>
</dbReference>
<reference evidence="9" key="2">
    <citation type="journal article" date="2014" name="Nat. Commun.">
        <title>The cavefish genome reveals candidate genes for eye loss.</title>
        <authorList>
            <person name="McGaugh S.E."/>
            <person name="Gross J.B."/>
            <person name="Aken B."/>
            <person name="Blin M."/>
            <person name="Borowsky R."/>
            <person name="Chalopin D."/>
            <person name="Hinaux H."/>
            <person name="Jeffery W.R."/>
            <person name="Keene A."/>
            <person name="Ma L."/>
            <person name="Minx P."/>
            <person name="Murphy D."/>
            <person name="O'Quin K.E."/>
            <person name="Retaux S."/>
            <person name="Rohner N."/>
            <person name="Searle S.M."/>
            <person name="Stahl B.A."/>
            <person name="Tabin C."/>
            <person name="Volff J.N."/>
            <person name="Yoshizawa M."/>
            <person name="Warren W.C."/>
        </authorList>
    </citation>
    <scope>NUCLEOTIDE SEQUENCE [LARGE SCALE GENOMIC DNA]</scope>
    <source>
        <strain evidence="9">female</strain>
    </source>
</reference>
<dbReference type="InterPro" id="IPR021939">
    <property type="entry name" value="KN_motif"/>
</dbReference>
<feature type="compositionally biased region" description="Polar residues" evidence="7">
    <location>
        <begin position="687"/>
        <end position="704"/>
    </location>
</feature>
<protein>
    <submittedName>
        <fullName evidence="8">KN motif and ankyrin repeat domains 1b</fullName>
    </submittedName>
</protein>
<dbReference type="SUPFAM" id="SSF48403">
    <property type="entry name" value="Ankyrin repeat"/>
    <property type="match status" value="1"/>
</dbReference>
<dbReference type="Ensembl" id="ENSAMXT00000052432.1">
    <property type="protein sequence ID" value="ENSAMXP00000030434.1"/>
    <property type="gene ID" value="ENSAMXG00000033982.1"/>
</dbReference>
<dbReference type="FunFam" id="1.25.40.20:FF:000017">
    <property type="entry name" value="KN motif and ankyrin repeat domain-containing protein 1"/>
    <property type="match status" value="1"/>
</dbReference>
<dbReference type="PANTHER" id="PTHR24168">
    <property type="entry name" value="KN MOTIF AND ANKYRIN REPEAT DOMAIN-CONTAINING"/>
    <property type="match status" value="1"/>
</dbReference>
<evidence type="ECO:0000256" key="6">
    <source>
        <dbReference type="SAM" id="Coils"/>
    </source>
</evidence>
<dbReference type="GO" id="GO:0030837">
    <property type="term" value="P:negative regulation of actin filament polymerization"/>
    <property type="evidence" value="ECO:0007669"/>
    <property type="project" value="InterPro"/>
</dbReference>
<evidence type="ECO:0000256" key="1">
    <source>
        <dbReference type="ARBA" id="ARBA00022553"/>
    </source>
</evidence>
<feature type="compositionally biased region" description="Polar residues" evidence="7">
    <location>
        <begin position="902"/>
        <end position="915"/>
    </location>
</feature>
<feature type="region of interest" description="Disordered" evidence="7">
    <location>
        <begin position="59"/>
        <end position="166"/>
    </location>
</feature>
<evidence type="ECO:0000313" key="9">
    <source>
        <dbReference type="Proteomes" id="UP000018467"/>
    </source>
</evidence>
<feature type="repeat" description="ANK" evidence="5">
    <location>
        <begin position="1139"/>
        <end position="1171"/>
    </location>
</feature>
<dbReference type="PROSITE" id="PS50088">
    <property type="entry name" value="ANK_REPEAT"/>
    <property type="match status" value="3"/>
</dbReference>
<dbReference type="AlphaFoldDB" id="A0A3B1IMG9"/>
<evidence type="ECO:0000256" key="3">
    <source>
        <dbReference type="ARBA" id="ARBA00023043"/>
    </source>
</evidence>
<feature type="compositionally biased region" description="Polar residues" evidence="7">
    <location>
        <begin position="340"/>
        <end position="349"/>
    </location>
</feature>
<name>A0A3B1IMG9_ASTMX</name>
<dbReference type="Ensembl" id="ENSAMXT00000038354.1">
    <property type="protein sequence ID" value="ENSAMXP00000030839.1"/>
    <property type="gene ID" value="ENSAMXG00000033982.1"/>
</dbReference>
<dbReference type="Gene3D" id="1.25.40.20">
    <property type="entry name" value="Ankyrin repeat-containing domain"/>
    <property type="match status" value="1"/>
</dbReference>
<reference evidence="9" key="1">
    <citation type="submission" date="2013-03" db="EMBL/GenBank/DDBJ databases">
        <authorList>
            <person name="Jeffery W."/>
            <person name="Warren W."/>
            <person name="Wilson R.K."/>
        </authorList>
    </citation>
    <scope>NUCLEOTIDE SEQUENCE</scope>
    <source>
        <strain evidence="9">female</strain>
    </source>
</reference>
<dbReference type="GO" id="GO:0005737">
    <property type="term" value="C:cytoplasm"/>
    <property type="evidence" value="ECO:0007669"/>
    <property type="project" value="TreeGrafter"/>
</dbReference>
<proteinExistence type="predicted"/>
<evidence type="ECO:0000256" key="2">
    <source>
        <dbReference type="ARBA" id="ARBA00022737"/>
    </source>
</evidence>
<feature type="region of interest" description="Disordered" evidence="7">
    <location>
        <begin position="882"/>
        <end position="916"/>
    </location>
</feature>
<evidence type="ECO:0000256" key="4">
    <source>
        <dbReference type="ARBA" id="ARBA00023054"/>
    </source>
</evidence>
<dbReference type="Bgee" id="ENSAMXG00000033982">
    <property type="expression patterns" value="Expressed in ovary and 8 other cell types or tissues"/>
</dbReference>
<dbReference type="SMART" id="SM00248">
    <property type="entry name" value="ANK"/>
    <property type="match status" value="5"/>
</dbReference>
<keyword evidence="4 6" id="KW-0175">Coiled coil</keyword>
<feature type="region of interest" description="Disordered" evidence="7">
    <location>
        <begin position="947"/>
        <end position="987"/>
    </location>
</feature>
<feature type="region of interest" description="Disordered" evidence="7">
    <location>
        <begin position="340"/>
        <end position="370"/>
    </location>
</feature>
<dbReference type="InterPro" id="IPR047184">
    <property type="entry name" value="KANK1-4"/>
</dbReference>
<feature type="region of interest" description="Disordered" evidence="7">
    <location>
        <begin position="498"/>
        <end position="526"/>
    </location>
</feature>
<accession>A0A3B1IMG9</accession>
<dbReference type="InterPro" id="IPR002110">
    <property type="entry name" value="Ankyrin_rpt"/>
</dbReference>
<feature type="coiled-coil region" evidence="6">
    <location>
        <begin position="459"/>
        <end position="493"/>
    </location>
</feature>
<dbReference type="PROSITE" id="PS50297">
    <property type="entry name" value="ANK_REP_REGION"/>
    <property type="match status" value="3"/>
</dbReference>
<keyword evidence="1" id="KW-0597">Phosphoprotein</keyword>
<dbReference type="STRING" id="7994.ENSAMXP00000030434"/>
<feature type="compositionally biased region" description="Low complexity" evidence="7">
    <location>
        <begin position="78"/>
        <end position="109"/>
    </location>
</feature>
<dbReference type="PANTHER" id="PTHR24168:SF19">
    <property type="entry name" value="KN MOTIF AND ANKYRIN REPEAT DOMAIN-CONTAINING PROTEIN 1"/>
    <property type="match status" value="1"/>
</dbReference>
<feature type="region of interest" description="Disordered" evidence="7">
    <location>
        <begin position="1237"/>
        <end position="1256"/>
    </location>
</feature>
<evidence type="ECO:0000256" key="5">
    <source>
        <dbReference type="PROSITE-ProRule" id="PRU00023"/>
    </source>
</evidence>
<feature type="coiled-coil region" evidence="6">
    <location>
        <begin position="268"/>
        <end position="319"/>
    </location>
</feature>
<feature type="compositionally biased region" description="Low complexity" evidence="7">
    <location>
        <begin position="1240"/>
        <end position="1256"/>
    </location>
</feature>
<dbReference type="GeneTree" id="ENSGT00940000154886"/>
<dbReference type="Pfam" id="PF12796">
    <property type="entry name" value="Ank_2"/>
    <property type="match status" value="1"/>
</dbReference>
<feature type="compositionally biased region" description="Basic and acidic residues" evidence="7">
    <location>
        <begin position="350"/>
        <end position="365"/>
    </location>
</feature>
<dbReference type="Pfam" id="PF00023">
    <property type="entry name" value="Ank"/>
    <property type="match status" value="1"/>
</dbReference>
<evidence type="ECO:0000313" key="8">
    <source>
        <dbReference type="Ensembl" id="ENSAMXP00000030434.1"/>
    </source>
</evidence>
<dbReference type="Pfam" id="PF12075">
    <property type="entry name" value="KN_motif"/>
    <property type="match status" value="1"/>
</dbReference>
<dbReference type="GO" id="GO:0005856">
    <property type="term" value="C:cytoskeleton"/>
    <property type="evidence" value="ECO:0007669"/>
    <property type="project" value="TreeGrafter"/>
</dbReference>
<keyword evidence="3 5" id="KW-0040">ANK repeat</keyword>
<feature type="repeat" description="ANK" evidence="5">
    <location>
        <begin position="1067"/>
        <end position="1089"/>
    </location>
</feature>
<reference evidence="8" key="3">
    <citation type="submission" date="2025-05" db="UniProtKB">
        <authorList>
            <consortium name="Ensembl"/>
        </authorList>
    </citation>
    <scope>IDENTIFICATION</scope>
</reference>
<feature type="compositionally biased region" description="Polar residues" evidence="7">
    <location>
        <begin position="508"/>
        <end position="526"/>
    </location>
</feature>
<organism evidence="8 9">
    <name type="scientific">Astyanax mexicanus</name>
    <name type="common">Blind cave fish</name>
    <name type="synonym">Astyanax fasciatus mexicanus</name>
    <dbReference type="NCBI Taxonomy" id="7994"/>
    <lineage>
        <taxon>Eukaryota</taxon>
        <taxon>Metazoa</taxon>
        <taxon>Chordata</taxon>
        <taxon>Craniata</taxon>
        <taxon>Vertebrata</taxon>
        <taxon>Euteleostomi</taxon>
        <taxon>Actinopterygii</taxon>
        <taxon>Neopterygii</taxon>
        <taxon>Teleostei</taxon>
        <taxon>Ostariophysi</taxon>
        <taxon>Characiformes</taxon>
        <taxon>Characoidei</taxon>
        <taxon>Acestrorhamphidae</taxon>
        <taxon>Acestrorhamphinae</taxon>
        <taxon>Astyanax</taxon>
    </lineage>
</organism>
<keyword evidence="2" id="KW-0677">Repeat</keyword>
<feature type="compositionally biased region" description="Polar residues" evidence="7">
    <location>
        <begin position="124"/>
        <end position="142"/>
    </location>
</feature>
<feature type="compositionally biased region" description="Basic and acidic residues" evidence="7">
    <location>
        <begin position="498"/>
        <end position="507"/>
    </location>
</feature>
<sequence>MAQETYIYMNVADTLESSANTYHSSSFCLSTPYGYQLDLDFVKYVDDIEQSDTIRRLGFNRRPRADPASEAQSRVDPSQWASSESLSSVSSDEARNPSVTTTSSISSSINRRRPPLPPSHSLPKTTSATLESSQTPPASHTPSDGKPPPVACQPTSPTKPNPLVERTLVETRRRLEQENVLSQAVPQELCPRRRLASFGGVSSSGTLSPYTSWNALNQAQTQALSKRSVGDQSSQGQGASTMSSTSMRISPLSSGRATPVTSVSPLHLQLVRDQMVVALERLKELEEQVKTIPMLQIKISTLQEEKRQLVALVKQQEGQRLSSTLDSDLQGLFRKRAHSTGSTLQQLQQHDVKMQKTKESKRESSGEVEGWEHGALSGLQEFKQLSAEMHLLEKKIQDARLAAHPVAKARALIRRSVNMCEDCRCTKSSFRDVAVEKRSTAVGVTEAMLGTVPDSELELEMQQQTIHVLSDRVQTLEAELKEALLNAEMCRLKDELREAGSHNRADKSSSAQPKMQSSGFQTTTQTRSVGVGNHSQLVHAAVGGGAVQALHTVGVTCKPETRDMTSGPDIPIDLWEVRKKVQRRDQCVGKDYVPTCSQCVGTAVIVRDTGMVTLELMETLSKRKVPSQTVGCGDCTIDMNVNVVKPLVSKGMVTDPVKGIDLGITVNPQTMSQRTNTTISTVSRCTGTSQAHVSESSTNTTNMPTRERHTNTASVVTRTLAIGDGKVNDQSPALKVRSIAVGTTGYLKESTIAPSVPKVMTRDTGVGLANVNENYLVGLRTRNIACGPSRLPDPIKTRSIGVEVGDGRIRDVNGHIQVLAHPLQPHLCAESEPGLDHYIDRMQKLLKEQQCLLTDGHFEAREEQEVTIQIQDHRDTQHGVFGYGSPSKNNNISEHKMRHPTRSFNDSASDLSSPRSIIKRQDISPRAECRRTVKCLAAGFERVSVSEDSFSEGADSEDEENRKRKMEKQLEESSRTSMRASKMERREKYEMSEKVLSYCHSLKAHLNGSKTLSNRELRSCLNTIQQEWFRVSSQKKACPDTVEDFLCLCRRVSPAVLTHVANMADQNGNTALHYSVSHSNFRVVQKLLDADVCNIDQQNKAGYTPIMLAALAAVETQEDMRVVEGLFSKGDVNAKAIQAGQTALMLAVSHGHMDMVKVLLASGSTVNVQDDEGSTALMCASEHGHADIVKLLLAQPGCDATLSDNDDSTALSIALEAGHKDIAMLLYAHVNYAKGQAMGTPRSRTPPAAAARGFFE</sequence>